<proteinExistence type="predicted"/>
<protein>
    <submittedName>
        <fullName evidence="3">BirA family transcriptional regulator, biotin operon repressor / biotin-[acetyl-CoA-carboxylase] ligase</fullName>
    </submittedName>
</protein>
<evidence type="ECO:0000259" key="2">
    <source>
        <dbReference type="PROSITE" id="PS51733"/>
    </source>
</evidence>
<dbReference type="GO" id="GO:0004077">
    <property type="term" value="F:biotin--[biotin carboxyl-carrier protein] ligase activity"/>
    <property type="evidence" value="ECO:0007669"/>
    <property type="project" value="InterPro"/>
</dbReference>
<dbReference type="PANTHER" id="PTHR12835:SF5">
    <property type="entry name" value="BIOTIN--PROTEIN LIGASE"/>
    <property type="match status" value="1"/>
</dbReference>
<evidence type="ECO:0000256" key="1">
    <source>
        <dbReference type="ARBA" id="ARBA00022598"/>
    </source>
</evidence>
<dbReference type="Gene3D" id="3.30.930.10">
    <property type="entry name" value="Bira Bifunctional Protein, Domain 2"/>
    <property type="match status" value="1"/>
</dbReference>
<dbReference type="NCBIfam" id="TIGR00121">
    <property type="entry name" value="birA_ligase"/>
    <property type="match status" value="1"/>
</dbReference>
<keyword evidence="4" id="KW-1185">Reference proteome</keyword>
<organism evidence="3 4">
    <name type="scientific">Flavobacterium fontis</name>
    <dbReference type="NCBI Taxonomy" id="1124188"/>
    <lineage>
        <taxon>Bacteria</taxon>
        <taxon>Pseudomonadati</taxon>
        <taxon>Bacteroidota</taxon>
        <taxon>Flavobacteriia</taxon>
        <taxon>Flavobacteriales</taxon>
        <taxon>Flavobacteriaceae</taxon>
        <taxon>Flavobacterium</taxon>
    </lineage>
</organism>
<gene>
    <name evidence="3" type="ORF">SAMN05444377_11517</name>
</gene>
<feature type="domain" description="BPL/LPL catalytic" evidence="2">
    <location>
        <begin position="1"/>
        <end position="177"/>
    </location>
</feature>
<dbReference type="InterPro" id="IPR004408">
    <property type="entry name" value="Biotin_CoA_COase_ligase"/>
</dbReference>
<dbReference type="Pfam" id="PF03099">
    <property type="entry name" value="BPL_LplA_LipB"/>
    <property type="match status" value="1"/>
</dbReference>
<dbReference type="RefSeq" id="WP_073364592.1">
    <property type="nucleotide sequence ID" value="NZ_FQVQ01000015.1"/>
</dbReference>
<evidence type="ECO:0000313" key="4">
    <source>
        <dbReference type="Proteomes" id="UP000184147"/>
    </source>
</evidence>
<dbReference type="AlphaFoldDB" id="A0A1M5DH38"/>
<dbReference type="InterPro" id="IPR045864">
    <property type="entry name" value="aa-tRNA-synth_II/BPL/LPL"/>
</dbReference>
<dbReference type="STRING" id="1124188.SAMN05444377_11517"/>
<dbReference type="PROSITE" id="PS51733">
    <property type="entry name" value="BPL_LPL_CATALYTIC"/>
    <property type="match status" value="1"/>
</dbReference>
<dbReference type="OrthoDB" id="9807064at2"/>
<dbReference type="GO" id="GO:0005737">
    <property type="term" value="C:cytoplasm"/>
    <property type="evidence" value="ECO:0007669"/>
    <property type="project" value="TreeGrafter"/>
</dbReference>
<dbReference type="PANTHER" id="PTHR12835">
    <property type="entry name" value="BIOTIN PROTEIN LIGASE"/>
    <property type="match status" value="1"/>
</dbReference>
<evidence type="ECO:0000313" key="3">
    <source>
        <dbReference type="EMBL" id="SHF66221.1"/>
    </source>
</evidence>
<dbReference type="InterPro" id="IPR004143">
    <property type="entry name" value="BPL_LPL_catalytic"/>
</dbReference>
<sequence length="243" mass="27587">MQLIKLDAIDSTNDFLKALARAKPLENYTTVLAHQQTNGKGQRGARWLSEPGSNLIMSVLIHNHRVPTSAVFHLNVAVAISLLKVLQRYHIPDLSIKWPNDILSGNQKLGGILIENLIKSDQSWEAVVGIGLNVHQKDFKELPKATSLYNISQQSFGIEQLAQEIVAECRENYVYVAQQEVATLWHIYHAHLFRKGVPSAFELPNGQRFMGKILEVTTEGQLVLEDEWETIRHFDLKEIQLLY</sequence>
<accession>A0A1M5DH38</accession>
<dbReference type="Proteomes" id="UP000184147">
    <property type="component" value="Unassembled WGS sequence"/>
</dbReference>
<reference evidence="3 4" key="1">
    <citation type="submission" date="2016-11" db="EMBL/GenBank/DDBJ databases">
        <authorList>
            <person name="Jaros S."/>
            <person name="Januszkiewicz K."/>
            <person name="Wedrychowicz H."/>
        </authorList>
    </citation>
    <scope>NUCLEOTIDE SEQUENCE [LARGE SCALE GENOMIC DNA]</scope>
    <source>
        <strain evidence="3 4">DSM 25660</strain>
    </source>
</reference>
<dbReference type="EMBL" id="FQVQ01000015">
    <property type="protein sequence ID" value="SHF66221.1"/>
    <property type="molecule type" value="Genomic_DNA"/>
</dbReference>
<name>A0A1M5DH38_9FLAO</name>
<dbReference type="CDD" id="cd16442">
    <property type="entry name" value="BPL"/>
    <property type="match status" value="1"/>
</dbReference>
<keyword evidence="1 3" id="KW-0436">Ligase</keyword>
<dbReference type="SUPFAM" id="SSF55681">
    <property type="entry name" value="Class II aaRS and biotin synthetases"/>
    <property type="match status" value="1"/>
</dbReference>